<evidence type="ECO:0000313" key="2">
    <source>
        <dbReference type="EMBL" id="KAE8352375.1"/>
    </source>
</evidence>
<gene>
    <name evidence="2" type="ORF">BDV28DRAFT_3781</name>
</gene>
<proteinExistence type="predicted"/>
<protein>
    <submittedName>
        <fullName evidence="2">Uncharacterized protein</fullName>
    </submittedName>
</protein>
<dbReference type="Proteomes" id="UP000327118">
    <property type="component" value="Unassembled WGS sequence"/>
</dbReference>
<keyword evidence="1" id="KW-0812">Transmembrane</keyword>
<feature type="transmembrane region" description="Helical" evidence="1">
    <location>
        <begin position="24"/>
        <end position="47"/>
    </location>
</feature>
<keyword evidence="3" id="KW-1185">Reference proteome</keyword>
<dbReference type="EMBL" id="ML739133">
    <property type="protein sequence ID" value="KAE8352375.1"/>
    <property type="molecule type" value="Genomic_DNA"/>
</dbReference>
<dbReference type="AlphaFoldDB" id="A0A5N6Z3Z8"/>
<name>A0A5N6Z3Z8_9EURO</name>
<keyword evidence="1" id="KW-0472">Membrane</keyword>
<reference evidence="3" key="1">
    <citation type="submission" date="2019-04" db="EMBL/GenBank/DDBJ databases">
        <title>Friends and foes A comparative genomics studyof 23 Aspergillus species from section Flavi.</title>
        <authorList>
            <consortium name="DOE Joint Genome Institute"/>
            <person name="Kjaerbolling I."/>
            <person name="Vesth T."/>
            <person name="Frisvad J.C."/>
            <person name="Nybo J.L."/>
            <person name="Theobald S."/>
            <person name="Kildgaard S."/>
            <person name="Isbrandt T."/>
            <person name="Kuo A."/>
            <person name="Sato A."/>
            <person name="Lyhne E.K."/>
            <person name="Kogle M.E."/>
            <person name="Wiebenga A."/>
            <person name="Kun R.S."/>
            <person name="Lubbers R.J."/>
            <person name="Makela M.R."/>
            <person name="Barry K."/>
            <person name="Chovatia M."/>
            <person name="Clum A."/>
            <person name="Daum C."/>
            <person name="Haridas S."/>
            <person name="He G."/>
            <person name="LaButti K."/>
            <person name="Lipzen A."/>
            <person name="Mondo S."/>
            <person name="Riley R."/>
            <person name="Salamov A."/>
            <person name="Simmons B.A."/>
            <person name="Magnuson J.K."/>
            <person name="Henrissat B."/>
            <person name="Mortensen U.H."/>
            <person name="Larsen T.O."/>
            <person name="Devries R.P."/>
            <person name="Grigoriev I.V."/>
            <person name="Machida M."/>
            <person name="Baker S.E."/>
            <person name="Andersen M.R."/>
        </authorList>
    </citation>
    <scope>NUCLEOTIDE SEQUENCE [LARGE SCALE GENOMIC DNA]</scope>
    <source>
        <strain evidence="3">CBS 553.77</strain>
    </source>
</reference>
<organism evidence="2 3">
    <name type="scientific">Aspergillus coremiiformis</name>
    <dbReference type="NCBI Taxonomy" id="138285"/>
    <lineage>
        <taxon>Eukaryota</taxon>
        <taxon>Fungi</taxon>
        <taxon>Dikarya</taxon>
        <taxon>Ascomycota</taxon>
        <taxon>Pezizomycotina</taxon>
        <taxon>Eurotiomycetes</taxon>
        <taxon>Eurotiomycetidae</taxon>
        <taxon>Eurotiales</taxon>
        <taxon>Aspergillaceae</taxon>
        <taxon>Aspergillus</taxon>
        <taxon>Aspergillus subgen. Circumdati</taxon>
    </lineage>
</organism>
<accession>A0A5N6Z3Z8</accession>
<sequence length="67" mass="7844">MIKTEISTSAMDHVLFVSCPDKSIQWIVIFQLVLLSLSFNGGFYIIFQTWFCVLHFLHYLVTVPYIE</sequence>
<evidence type="ECO:0000313" key="3">
    <source>
        <dbReference type="Proteomes" id="UP000327118"/>
    </source>
</evidence>
<keyword evidence="1" id="KW-1133">Transmembrane helix</keyword>
<evidence type="ECO:0000256" key="1">
    <source>
        <dbReference type="SAM" id="Phobius"/>
    </source>
</evidence>